<reference evidence="1 2" key="1">
    <citation type="submission" date="2018-11" db="EMBL/GenBank/DDBJ databases">
        <title>The draft genome sequence of Amphritea balenae JAMM 1525T.</title>
        <authorList>
            <person name="Fang Z."/>
            <person name="Zhang Y."/>
            <person name="Han X."/>
        </authorList>
    </citation>
    <scope>NUCLEOTIDE SEQUENCE [LARGE SCALE GENOMIC DNA]</scope>
    <source>
        <strain evidence="1 2">JAMM 1525</strain>
    </source>
</reference>
<dbReference type="AlphaFoldDB" id="A0A3P1SU15"/>
<evidence type="ECO:0000313" key="1">
    <source>
        <dbReference type="EMBL" id="RRD00580.1"/>
    </source>
</evidence>
<accession>A0A3P1SU15</accession>
<sequence>MATIKRIKQIMNFEKEGVVSAWYSTVDYASIPDSYFEEDENGLDQWARNFLIPEYDPENMETNGAEKNSLPVIDIIGPCSYSYSYGEAIKNKIEKLGDKKISWLILLFDYEYRPKKSKIFEDEYVKFVGAFPYSMTAGSITEI</sequence>
<dbReference type="OrthoDB" id="8851623at2"/>
<dbReference type="InterPro" id="IPR025560">
    <property type="entry name" value="Imm22"/>
</dbReference>
<protein>
    <submittedName>
        <fullName evidence="1">Uncharacterized protein</fullName>
    </submittedName>
</protein>
<organism evidence="1 2">
    <name type="scientific">Amphritea balenae</name>
    <dbReference type="NCBI Taxonomy" id="452629"/>
    <lineage>
        <taxon>Bacteria</taxon>
        <taxon>Pseudomonadati</taxon>
        <taxon>Pseudomonadota</taxon>
        <taxon>Gammaproteobacteria</taxon>
        <taxon>Oceanospirillales</taxon>
        <taxon>Oceanospirillaceae</taxon>
        <taxon>Amphritea</taxon>
    </lineage>
</organism>
<keyword evidence="2" id="KW-1185">Reference proteome</keyword>
<name>A0A3P1SU15_9GAMM</name>
<gene>
    <name evidence="1" type="ORF">EHS89_05695</name>
</gene>
<dbReference type="EMBL" id="RQXV01000002">
    <property type="protein sequence ID" value="RRD00580.1"/>
    <property type="molecule type" value="Genomic_DNA"/>
</dbReference>
<evidence type="ECO:0000313" key="2">
    <source>
        <dbReference type="Proteomes" id="UP000267535"/>
    </source>
</evidence>
<dbReference type="Proteomes" id="UP000267535">
    <property type="component" value="Unassembled WGS sequence"/>
</dbReference>
<proteinExistence type="predicted"/>
<comment type="caution">
    <text evidence="1">The sequence shown here is derived from an EMBL/GenBank/DDBJ whole genome shotgun (WGS) entry which is preliminary data.</text>
</comment>
<dbReference type="Pfam" id="PF14112">
    <property type="entry name" value="DUF4284"/>
    <property type="match status" value="1"/>
</dbReference>